<dbReference type="Proteomes" id="UP000573327">
    <property type="component" value="Unassembled WGS sequence"/>
</dbReference>
<sequence length="193" mass="18892">MVGGRSEEAAARTSAGIGAAGYGSLGEAARYGRAVLLAVPAGAAPESAAELAPDLAGRAVLDCTVPMAPGTGGPGLTTAGGTDSMAARIASAAPAARVVKVFGICHESIWTLPRPVFEGAPLVVPFCTDDTSAGFLAAELVTSMGCTPLACGGLDRAGLLEAAAVFAIGAWWSGGEARHAFPSPALAPGATDD</sequence>
<reference evidence="1 2" key="1">
    <citation type="submission" date="2020-08" db="EMBL/GenBank/DDBJ databases">
        <title>Sequencing the genomes of 1000 actinobacteria strains.</title>
        <authorList>
            <person name="Klenk H.-P."/>
        </authorList>
    </citation>
    <scope>NUCLEOTIDE SEQUENCE [LARGE SCALE GENOMIC DNA]</scope>
    <source>
        <strain evidence="1 2">DSM 44786</strain>
    </source>
</reference>
<name>A0A7W7SHS2_9ACTN</name>
<proteinExistence type="predicted"/>
<comment type="caution">
    <text evidence="1">The sequence shown here is derived from an EMBL/GenBank/DDBJ whole genome shotgun (WGS) entry which is preliminary data.</text>
</comment>
<protein>
    <recommendedName>
        <fullName evidence="3">NADP oxidoreductase</fullName>
    </recommendedName>
</protein>
<organism evidence="1 2">
    <name type="scientific">Kitasatospora gansuensis</name>
    <dbReference type="NCBI Taxonomy" id="258050"/>
    <lineage>
        <taxon>Bacteria</taxon>
        <taxon>Bacillati</taxon>
        <taxon>Actinomycetota</taxon>
        <taxon>Actinomycetes</taxon>
        <taxon>Kitasatosporales</taxon>
        <taxon>Streptomycetaceae</taxon>
        <taxon>Kitasatospora</taxon>
    </lineage>
</organism>
<evidence type="ECO:0008006" key="3">
    <source>
        <dbReference type="Google" id="ProtNLM"/>
    </source>
</evidence>
<dbReference type="AlphaFoldDB" id="A0A7W7SHS2"/>
<dbReference type="InterPro" id="IPR036291">
    <property type="entry name" value="NAD(P)-bd_dom_sf"/>
</dbReference>
<gene>
    <name evidence="1" type="ORF">F4556_006253</name>
</gene>
<dbReference type="SUPFAM" id="SSF51735">
    <property type="entry name" value="NAD(P)-binding Rossmann-fold domains"/>
    <property type="match status" value="1"/>
</dbReference>
<keyword evidence="2" id="KW-1185">Reference proteome</keyword>
<dbReference type="Gene3D" id="3.40.50.720">
    <property type="entry name" value="NAD(P)-binding Rossmann-like Domain"/>
    <property type="match status" value="1"/>
</dbReference>
<evidence type="ECO:0000313" key="2">
    <source>
        <dbReference type="Proteomes" id="UP000573327"/>
    </source>
</evidence>
<accession>A0A7W7SHS2</accession>
<evidence type="ECO:0000313" key="1">
    <source>
        <dbReference type="EMBL" id="MBB4950718.1"/>
    </source>
</evidence>
<dbReference type="RefSeq" id="WP_246511145.1">
    <property type="nucleotide sequence ID" value="NZ_JACHJR010000001.1"/>
</dbReference>
<dbReference type="EMBL" id="JACHJR010000001">
    <property type="protein sequence ID" value="MBB4950718.1"/>
    <property type="molecule type" value="Genomic_DNA"/>
</dbReference>